<dbReference type="RefSeq" id="WP_344957541.1">
    <property type="nucleotide sequence ID" value="NZ_BAABCX010000002.1"/>
</dbReference>
<accession>A0ABP6VTD3</accession>
<name>A0ABP6VTD3_9GAMM</name>
<proteinExistence type="predicted"/>
<evidence type="ECO:0008006" key="3">
    <source>
        <dbReference type="Google" id="ProtNLM"/>
    </source>
</evidence>
<dbReference type="SUPFAM" id="SSF52833">
    <property type="entry name" value="Thioredoxin-like"/>
    <property type="match status" value="1"/>
</dbReference>
<gene>
    <name evidence="1" type="ORF">GCM10022394_20280</name>
</gene>
<evidence type="ECO:0000313" key="2">
    <source>
        <dbReference type="Proteomes" id="UP001500795"/>
    </source>
</evidence>
<dbReference type="EMBL" id="BAABCX010000002">
    <property type="protein sequence ID" value="GAA3540455.1"/>
    <property type="molecule type" value="Genomic_DNA"/>
</dbReference>
<protein>
    <recommendedName>
        <fullName evidence="3">Thioredoxin family protein</fullName>
    </recommendedName>
</protein>
<reference evidence="2" key="1">
    <citation type="journal article" date="2019" name="Int. J. Syst. Evol. Microbiol.">
        <title>The Global Catalogue of Microorganisms (GCM) 10K type strain sequencing project: providing services to taxonomists for standard genome sequencing and annotation.</title>
        <authorList>
            <consortium name="The Broad Institute Genomics Platform"/>
            <consortium name="The Broad Institute Genome Sequencing Center for Infectious Disease"/>
            <person name="Wu L."/>
            <person name="Ma J."/>
        </authorList>
    </citation>
    <scope>NUCLEOTIDE SEQUENCE [LARGE SCALE GENOMIC DNA]</scope>
    <source>
        <strain evidence="2">JCM 17110</strain>
    </source>
</reference>
<sequence>MQVQLLVTRTDFSTANLDQEFRDLGVSYELLYIEDHPDLVAAHGIQHSPCILVNGRLAFREQPTENQLREYFSRLGQ</sequence>
<dbReference type="InterPro" id="IPR036249">
    <property type="entry name" value="Thioredoxin-like_sf"/>
</dbReference>
<organism evidence="1 2">
    <name type="scientific">Zobellella aerophila</name>
    <dbReference type="NCBI Taxonomy" id="870480"/>
    <lineage>
        <taxon>Bacteria</taxon>
        <taxon>Pseudomonadati</taxon>
        <taxon>Pseudomonadota</taxon>
        <taxon>Gammaproteobacteria</taxon>
        <taxon>Aeromonadales</taxon>
        <taxon>Aeromonadaceae</taxon>
        <taxon>Zobellella</taxon>
    </lineage>
</organism>
<dbReference type="Proteomes" id="UP001500795">
    <property type="component" value="Unassembled WGS sequence"/>
</dbReference>
<keyword evidence="2" id="KW-1185">Reference proteome</keyword>
<comment type="caution">
    <text evidence="1">The sequence shown here is derived from an EMBL/GenBank/DDBJ whole genome shotgun (WGS) entry which is preliminary data.</text>
</comment>
<evidence type="ECO:0000313" key="1">
    <source>
        <dbReference type="EMBL" id="GAA3540455.1"/>
    </source>
</evidence>